<dbReference type="Gene3D" id="3.30.70.120">
    <property type="match status" value="1"/>
</dbReference>
<dbReference type="Proteomes" id="UP000198504">
    <property type="component" value="Unassembled WGS sequence"/>
</dbReference>
<keyword evidence="9 15" id="KW-0328">Glycosyltransferase</keyword>
<comment type="activity regulation">
    <text evidence="15">Feedback inhibited by histidine.</text>
</comment>
<dbReference type="InterPro" id="IPR001348">
    <property type="entry name" value="ATP_PRibTrfase_HisG"/>
</dbReference>
<evidence type="ECO:0000256" key="1">
    <source>
        <dbReference type="ARBA" id="ARBA00000915"/>
    </source>
</evidence>
<comment type="subcellular location">
    <subcellularLocation>
        <location evidence="2 15">Cytoplasm</location>
    </subcellularLocation>
</comment>
<keyword evidence="15" id="KW-0479">Metal-binding</keyword>
<comment type="pathway">
    <text evidence="3 15">Amino-acid biosynthesis; L-histidine biosynthesis; L-histidine from 5-phospho-alpha-D-ribose 1-diphosphate: step 1/9.</text>
</comment>
<evidence type="ECO:0000256" key="10">
    <source>
        <dbReference type="ARBA" id="ARBA00022679"/>
    </source>
</evidence>
<evidence type="ECO:0000256" key="2">
    <source>
        <dbReference type="ARBA" id="ARBA00004496"/>
    </source>
</evidence>
<dbReference type="SUPFAM" id="SSF54913">
    <property type="entry name" value="GlnB-like"/>
    <property type="match status" value="1"/>
</dbReference>
<comment type="similarity">
    <text evidence="4 15">Belongs to the ATP phosphoribosyltransferase family. Long subfamily.</text>
</comment>
<dbReference type="PROSITE" id="PS01316">
    <property type="entry name" value="ATP_P_PHORIBOSYLTR"/>
    <property type="match status" value="1"/>
</dbReference>
<comment type="catalytic activity">
    <reaction evidence="1 15">
        <text>1-(5-phospho-beta-D-ribosyl)-ATP + diphosphate = 5-phospho-alpha-D-ribose 1-diphosphate + ATP</text>
        <dbReference type="Rhea" id="RHEA:18473"/>
        <dbReference type="ChEBI" id="CHEBI:30616"/>
        <dbReference type="ChEBI" id="CHEBI:33019"/>
        <dbReference type="ChEBI" id="CHEBI:58017"/>
        <dbReference type="ChEBI" id="CHEBI:73183"/>
        <dbReference type="EC" id="2.4.2.17"/>
    </reaction>
</comment>
<dbReference type="InterPro" id="IPR013820">
    <property type="entry name" value="ATP_PRibTrfase_cat"/>
</dbReference>
<dbReference type="NCBIfam" id="TIGR00070">
    <property type="entry name" value="hisG"/>
    <property type="match status" value="1"/>
</dbReference>
<evidence type="ECO:0000256" key="3">
    <source>
        <dbReference type="ARBA" id="ARBA00004667"/>
    </source>
</evidence>
<comment type="cofactor">
    <cofactor evidence="15">
        <name>Mg(2+)</name>
        <dbReference type="ChEBI" id="CHEBI:18420"/>
    </cofactor>
</comment>
<dbReference type="InterPro" id="IPR011322">
    <property type="entry name" value="N-reg_PII-like_a/b"/>
</dbReference>
<dbReference type="GO" id="GO:0003879">
    <property type="term" value="F:ATP phosphoribosyltransferase activity"/>
    <property type="evidence" value="ECO:0007669"/>
    <property type="project" value="UniProtKB-UniRule"/>
</dbReference>
<dbReference type="InterPro" id="IPR013115">
    <property type="entry name" value="HisG_C"/>
</dbReference>
<feature type="domain" description="ATP phosphoribosyltransferase catalytic" evidence="16">
    <location>
        <begin position="65"/>
        <end position="217"/>
    </location>
</feature>
<keyword evidence="15" id="KW-0460">Magnesium</keyword>
<dbReference type="FunFam" id="3.30.70.120:FF:000003">
    <property type="entry name" value="ATP phosphoribosyltransferase"/>
    <property type="match status" value="1"/>
</dbReference>
<sequence>MTSQGSDRAGVEGGRRLIRVAVPNKGALADAAADMLREAGYRQRTDSKELVLLDEENGVEFFYLRPRDIAVYVGEGTLDVGITGRDMLLDSGAPVTEVLPLGFGRSRFRFAAPAGTGYAVTALDGLRVATSYPGLVKAHLAEHGVTARLITLDGAVETAIRLGVADVIADVVETGTTLRQAGLELFGDPLLVSEAVLVRRRDAAVPDGFEQLERRLNGVLIAQNYVMMDYDVADEVLADACAVTPGFEGPTVSPLARDGWKAVRVMVLRREAQRVMDDLWDVGARAILVTDIAACRL</sequence>
<organism evidence="18 19">
    <name type="scientific">Microlunatus flavus</name>
    <dbReference type="NCBI Taxonomy" id="1036181"/>
    <lineage>
        <taxon>Bacteria</taxon>
        <taxon>Bacillati</taxon>
        <taxon>Actinomycetota</taxon>
        <taxon>Actinomycetes</taxon>
        <taxon>Propionibacteriales</taxon>
        <taxon>Propionibacteriaceae</taxon>
        <taxon>Microlunatus</taxon>
    </lineage>
</organism>
<dbReference type="SUPFAM" id="SSF53850">
    <property type="entry name" value="Periplasmic binding protein-like II"/>
    <property type="match status" value="1"/>
</dbReference>
<keyword evidence="10 15" id="KW-0808">Transferase</keyword>
<dbReference type="EC" id="2.4.2.17" evidence="5 15"/>
<evidence type="ECO:0000256" key="11">
    <source>
        <dbReference type="ARBA" id="ARBA00022741"/>
    </source>
</evidence>
<evidence type="ECO:0000256" key="5">
    <source>
        <dbReference type="ARBA" id="ARBA00011946"/>
    </source>
</evidence>
<reference evidence="19" key="1">
    <citation type="submission" date="2016-10" db="EMBL/GenBank/DDBJ databases">
        <authorList>
            <person name="Varghese N."/>
            <person name="Submissions S."/>
        </authorList>
    </citation>
    <scope>NUCLEOTIDE SEQUENCE [LARGE SCALE GENOMIC DNA]</scope>
    <source>
        <strain evidence="19">CGMCC 4.6856</strain>
    </source>
</reference>
<evidence type="ECO:0000259" key="17">
    <source>
        <dbReference type="Pfam" id="PF08029"/>
    </source>
</evidence>
<keyword evidence="12 15" id="KW-0067">ATP-binding</keyword>
<keyword evidence="11 15" id="KW-0547">Nucleotide-binding</keyword>
<dbReference type="GO" id="GO:0005524">
    <property type="term" value="F:ATP binding"/>
    <property type="evidence" value="ECO:0007669"/>
    <property type="project" value="UniProtKB-KW"/>
</dbReference>
<keyword evidence="19" id="KW-1185">Reference proteome</keyword>
<dbReference type="EMBL" id="FOFA01000002">
    <property type="protein sequence ID" value="SEQ17377.1"/>
    <property type="molecule type" value="Genomic_DNA"/>
</dbReference>
<evidence type="ECO:0000256" key="8">
    <source>
        <dbReference type="ARBA" id="ARBA00022605"/>
    </source>
</evidence>
<dbReference type="GO" id="GO:0000105">
    <property type="term" value="P:L-histidine biosynthetic process"/>
    <property type="evidence" value="ECO:0007669"/>
    <property type="project" value="UniProtKB-UniRule"/>
</dbReference>
<evidence type="ECO:0000256" key="15">
    <source>
        <dbReference type="HAMAP-Rule" id="MF_00079"/>
    </source>
</evidence>
<evidence type="ECO:0000256" key="14">
    <source>
        <dbReference type="ARBA" id="ARBA00024861"/>
    </source>
</evidence>
<accession>A0A1H9DVM5</accession>
<dbReference type="GO" id="GO:0005737">
    <property type="term" value="C:cytoplasm"/>
    <property type="evidence" value="ECO:0007669"/>
    <property type="project" value="UniProtKB-SubCell"/>
</dbReference>
<evidence type="ECO:0000313" key="18">
    <source>
        <dbReference type="EMBL" id="SEQ17377.1"/>
    </source>
</evidence>
<feature type="domain" description="Histidine biosynthesis HisG C-terminal" evidence="17">
    <location>
        <begin position="222"/>
        <end position="293"/>
    </location>
</feature>
<evidence type="ECO:0000256" key="9">
    <source>
        <dbReference type="ARBA" id="ARBA00022676"/>
    </source>
</evidence>
<protein>
    <recommendedName>
        <fullName evidence="6 15">ATP phosphoribosyltransferase</fullName>
        <shortName evidence="15">ATP-PRT</shortName>
        <shortName evidence="15">ATP-PRTase</shortName>
        <ecNumber evidence="5 15">2.4.2.17</ecNumber>
    </recommendedName>
</protein>
<dbReference type="STRING" id="1036181.SAMN05421756_102663"/>
<keyword evidence="7 15" id="KW-0963">Cytoplasm</keyword>
<dbReference type="Pfam" id="PF08029">
    <property type="entry name" value="HisG_C"/>
    <property type="match status" value="1"/>
</dbReference>
<dbReference type="NCBIfam" id="TIGR03455">
    <property type="entry name" value="HisG_C-term"/>
    <property type="match status" value="1"/>
</dbReference>
<dbReference type="Gene3D" id="3.40.190.10">
    <property type="entry name" value="Periplasmic binding protein-like II"/>
    <property type="match status" value="2"/>
</dbReference>
<dbReference type="InterPro" id="IPR020621">
    <property type="entry name" value="ATP-PRT_HisG_long"/>
</dbReference>
<dbReference type="InterPro" id="IPR015867">
    <property type="entry name" value="N-reg_PII/ATP_PRibTrfase_C"/>
</dbReference>
<evidence type="ECO:0000313" key="19">
    <source>
        <dbReference type="Proteomes" id="UP000198504"/>
    </source>
</evidence>
<evidence type="ECO:0000256" key="7">
    <source>
        <dbReference type="ARBA" id="ARBA00022490"/>
    </source>
</evidence>
<dbReference type="InterPro" id="IPR018198">
    <property type="entry name" value="ATP_PRibTrfase_CS"/>
</dbReference>
<dbReference type="GO" id="GO:0000287">
    <property type="term" value="F:magnesium ion binding"/>
    <property type="evidence" value="ECO:0007669"/>
    <property type="project" value="UniProtKB-UniRule"/>
</dbReference>
<name>A0A1H9DVM5_9ACTN</name>
<keyword evidence="8 15" id="KW-0028">Amino-acid biosynthesis</keyword>
<proteinExistence type="inferred from homology"/>
<gene>
    <name evidence="15" type="primary">hisG</name>
    <name evidence="18" type="ORF">SAMN05421756_102663</name>
</gene>
<dbReference type="HAMAP" id="MF_00079">
    <property type="entry name" value="HisG_Long"/>
    <property type="match status" value="1"/>
</dbReference>
<evidence type="ECO:0000259" key="16">
    <source>
        <dbReference type="Pfam" id="PF01634"/>
    </source>
</evidence>
<dbReference type="AlphaFoldDB" id="A0A1H9DVM5"/>
<evidence type="ECO:0000256" key="13">
    <source>
        <dbReference type="ARBA" id="ARBA00023102"/>
    </source>
</evidence>
<dbReference type="PANTHER" id="PTHR21403">
    <property type="entry name" value="ATP PHOSPHORIBOSYLTRANSFERASE ATP-PRTASE"/>
    <property type="match status" value="1"/>
</dbReference>
<dbReference type="UniPathway" id="UPA00031">
    <property type="reaction ID" value="UER00006"/>
</dbReference>
<dbReference type="PANTHER" id="PTHR21403:SF8">
    <property type="entry name" value="ATP PHOSPHORIBOSYLTRANSFERASE"/>
    <property type="match status" value="1"/>
</dbReference>
<evidence type="ECO:0000256" key="6">
    <source>
        <dbReference type="ARBA" id="ARBA00020998"/>
    </source>
</evidence>
<comment type="function">
    <text evidence="14 15">Catalyzes the condensation of ATP and 5-phosphoribose 1-diphosphate to form N'-(5'-phosphoribosyl)-ATP (PR-ATP). Has a crucial role in the pathway because the rate of histidine biosynthesis seems to be controlled primarily by regulation of HisG enzymatic activity.</text>
</comment>
<keyword evidence="13 15" id="KW-0368">Histidine biosynthesis</keyword>
<dbReference type="Pfam" id="PF01634">
    <property type="entry name" value="HisG"/>
    <property type="match status" value="1"/>
</dbReference>
<evidence type="ECO:0000256" key="4">
    <source>
        <dbReference type="ARBA" id="ARBA00007955"/>
    </source>
</evidence>
<evidence type="ECO:0000256" key="12">
    <source>
        <dbReference type="ARBA" id="ARBA00022840"/>
    </source>
</evidence>